<dbReference type="Proteomes" id="UP000247702">
    <property type="component" value="Unassembled WGS sequence"/>
</dbReference>
<evidence type="ECO:0000259" key="4">
    <source>
        <dbReference type="Pfam" id="PF24808"/>
    </source>
</evidence>
<evidence type="ECO:0000313" key="5">
    <source>
        <dbReference type="EMBL" id="GBB96716.1"/>
    </source>
</evidence>
<accession>A0A2Z6RXD2</accession>
<reference evidence="6" key="2">
    <citation type="submission" date="2019-10" db="EMBL/GenBank/DDBJ databases">
        <title>Conservation and host-specific expression of non-tandemly repeated heterogenous ribosome RNA gene in arbuscular mycorrhizal fungi.</title>
        <authorList>
            <person name="Maeda T."/>
            <person name="Kobayashi Y."/>
            <person name="Nakagawa T."/>
            <person name="Ezawa T."/>
            <person name="Yamaguchi K."/>
            <person name="Bino T."/>
            <person name="Nishimoto Y."/>
            <person name="Shigenobu S."/>
            <person name="Kawaguchi M."/>
        </authorList>
    </citation>
    <scope>NUCLEOTIDE SEQUENCE</scope>
    <source>
        <strain evidence="6">HR1</strain>
    </source>
</reference>
<evidence type="ECO:0000256" key="3">
    <source>
        <dbReference type="SAM" id="SignalP"/>
    </source>
</evidence>
<protein>
    <recommendedName>
        <fullName evidence="4">DUF7707 domain-containing protein</fullName>
    </recommendedName>
</protein>
<dbReference type="Proteomes" id="UP000615446">
    <property type="component" value="Unassembled WGS sequence"/>
</dbReference>
<evidence type="ECO:0000313" key="6">
    <source>
        <dbReference type="EMBL" id="GES74148.1"/>
    </source>
</evidence>
<dbReference type="EMBL" id="BEXD01002013">
    <property type="protein sequence ID" value="GBB96716.1"/>
    <property type="molecule type" value="Genomic_DNA"/>
</dbReference>
<dbReference type="AlphaFoldDB" id="A0A2Z6RXD2"/>
<evidence type="ECO:0000256" key="2">
    <source>
        <dbReference type="SAM" id="Phobius"/>
    </source>
</evidence>
<dbReference type="Pfam" id="PF24808">
    <property type="entry name" value="DUF7707"/>
    <property type="match status" value="1"/>
</dbReference>
<reference evidence="5 7" key="1">
    <citation type="submission" date="2017-11" db="EMBL/GenBank/DDBJ databases">
        <title>The genome of Rhizophagus clarus HR1 reveals common genetic basis of auxotrophy among arbuscular mycorrhizal fungi.</title>
        <authorList>
            <person name="Kobayashi Y."/>
        </authorList>
    </citation>
    <scope>NUCLEOTIDE SEQUENCE [LARGE SCALE GENOMIC DNA]</scope>
    <source>
        <strain evidence="5 7">HR1</strain>
    </source>
</reference>
<keyword evidence="3" id="KW-0732">Signal</keyword>
<evidence type="ECO:0000256" key="1">
    <source>
        <dbReference type="SAM" id="MobiDB-lite"/>
    </source>
</evidence>
<proteinExistence type="predicted"/>
<feature type="transmembrane region" description="Helical" evidence="2">
    <location>
        <begin position="171"/>
        <end position="190"/>
    </location>
</feature>
<name>A0A2Z6RXD2_9GLOM</name>
<dbReference type="EMBL" id="BLAL01000011">
    <property type="protein sequence ID" value="GES74148.1"/>
    <property type="molecule type" value="Genomic_DNA"/>
</dbReference>
<feature type="chain" id="PRO_5036327600" description="DUF7707 domain-containing protein" evidence="3">
    <location>
        <begin position="23"/>
        <end position="191"/>
    </location>
</feature>
<feature type="region of interest" description="Disordered" evidence="1">
    <location>
        <begin position="125"/>
        <end position="154"/>
    </location>
</feature>
<gene>
    <name evidence="6" type="ORF">RCL2_000164300</name>
    <name evidence="5" type="ORF">RclHR1_02810034</name>
</gene>
<keyword evidence="2" id="KW-1133">Transmembrane helix</keyword>
<dbReference type="InterPro" id="IPR056124">
    <property type="entry name" value="DUF7707"/>
</dbReference>
<feature type="signal peptide" evidence="3">
    <location>
        <begin position="1"/>
        <end position="22"/>
    </location>
</feature>
<dbReference type="OrthoDB" id="2439692at2759"/>
<dbReference type="PANTHER" id="PTHR38118:SF2">
    <property type="entry name" value="CDP-ALCOHOL PHOSPHATIDYLTRANSFERASE PROTEIN"/>
    <property type="match status" value="1"/>
</dbReference>
<comment type="caution">
    <text evidence="5">The sequence shown here is derived from an EMBL/GenBank/DDBJ whole genome shotgun (WGS) entry which is preliminary data.</text>
</comment>
<keyword evidence="2" id="KW-0472">Membrane</keyword>
<feature type="domain" description="DUF7707" evidence="4">
    <location>
        <begin position="22"/>
        <end position="122"/>
    </location>
</feature>
<dbReference type="PANTHER" id="PTHR38118">
    <property type="entry name" value="ANCHORED CELL WALL PROTEIN 11-RELATED"/>
    <property type="match status" value="1"/>
</dbReference>
<organism evidence="5 7">
    <name type="scientific">Rhizophagus clarus</name>
    <dbReference type="NCBI Taxonomy" id="94130"/>
    <lineage>
        <taxon>Eukaryota</taxon>
        <taxon>Fungi</taxon>
        <taxon>Fungi incertae sedis</taxon>
        <taxon>Mucoromycota</taxon>
        <taxon>Glomeromycotina</taxon>
        <taxon>Glomeromycetes</taxon>
        <taxon>Glomerales</taxon>
        <taxon>Glomeraceae</taxon>
        <taxon>Rhizophagus</taxon>
    </lineage>
</organism>
<keyword evidence="7" id="KW-1185">Reference proteome</keyword>
<keyword evidence="2" id="KW-0812">Transmembrane</keyword>
<sequence>MSQLKKLLFVTFLFFVITKVHSFDPSTVDPATKATWCNNQIATCTNICWDNGYDATTNYCQPDTLQYDCVCSNGVRPNSTEYTQTIPYFTCTADQQACIAKCNPATPTCVSGCNTGNCGATAPKAAKGPPTTVQGTNSPAAPGTSATTTPTKNPNTLLSAADMTSPIKGCFMLLFTFAVAFFARTNLFMII</sequence>
<evidence type="ECO:0000313" key="7">
    <source>
        <dbReference type="Proteomes" id="UP000247702"/>
    </source>
</evidence>